<dbReference type="InterPro" id="IPR017571">
    <property type="entry name" value="NrfH"/>
</dbReference>
<dbReference type="EMBL" id="JAXIVS010000004">
    <property type="protein sequence ID" value="MDY7227284.1"/>
    <property type="molecule type" value="Genomic_DNA"/>
</dbReference>
<dbReference type="GO" id="GO:0042279">
    <property type="term" value="F:nitrite reductase (cytochrome, ammonia-forming) activity"/>
    <property type="evidence" value="ECO:0007669"/>
    <property type="project" value="UniProtKB-EC"/>
</dbReference>
<evidence type="ECO:0000256" key="6">
    <source>
        <dbReference type="ARBA" id="ARBA00022692"/>
    </source>
</evidence>
<organism evidence="14 15">
    <name type="scientific">Hyalangium rubrum</name>
    <dbReference type="NCBI Taxonomy" id="3103134"/>
    <lineage>
        <taxon>Bacteria</taxon>
        <taxon>Pseudomonadati</taxon>
        <taxon>Myxococcota</taxon>
        <taxon>Myxococcia</taxon>
        <taxon>Myxococcales</taxon>
        <taxon>Cystobacterineae</taxon>
        <taxon>Archangiaceae</taxon>
        <taxon>Hyalangium</taxon>
    </lineage>
</organism>
<dbReference type="InterPro" id="IPR036280">
    <property type="entry name" value="Multihaem_cyt_sf"/>
</dbReference>
<evidence type="ECO:0000256" key="4">
    <source>
        <dbReference type="ARBA" id="ARBA00022475"/>
    </source>
</evidence>
<evidence type="ECO:0000256" key="3">
    <source>
        <dbReference type="ARBA" id="ARBA00022448"/>
    </source>
</evidence>
<evidence type="ECO:0000256" key="5">
    <source>
        <dbReference type="ARBA" id="ARBA00022617"/>
    </source>
</evidence>
<keyword evidence="14" id="KW-0560">Oxidoreductase</keyword>
<evidence type="ECO:0000256" key="2">
    <source>
        <dbReference type="ARBA" id="ARBA00007395"/>
    </source>
</evidence>
<dbReference type="Pfam" id="PF03264">
    <property type="entry name" value="Cytochrom_NNT"/>
    <property type="match status" value="1"/>
</dbReference>
<keyword evidence="8 12" id="KW-0249">Electron transport</keyword>
<dbReference type="InterPro" id="IPR038266">
    <property type="entry name" value="NapC/NirT_cytc_sf"/>
</dbReference>
<reference evidence="14 15" key="1">
    <citation type="submission" date="2023-12" db="EMBL/GenBank/DDBJ databases">
        <title>the genome sequence of Hyalangium sp. s54d21.</title>
        <authorList>
            <person name="Zhang X."/>
        </authorList>
    </citation>
    <scope>NUCLEOTIDE SEQUENCE [LARGE SCALE GENOMIC DNA]</scope>
    <source>
        <strain evidence="15">s54d21</strain>
    </source>
</reference>
<dbReference type="Gene3D" id="1.10.3820.10">
    <property type="entry name" value="Di-heme elbow motif domain"/>
    <property type="match status" value="1"/>
</dbReference>
<comment type="similarity">
    <text evidence="2">Belongs to the NapC/NirT/NrfH family.</text>
</comment>
<dbReference type="NCBIfam" id="TIGR03153">
    <property type="entry name" value="cytochr_NrfH"/>
    <property type="match status" value="1"/>
</dbReference>
<evidence type="ECO:0000256" key="7">
    <source>
        <dbReference type="ARBA" id="ARBA00022723"/>
    </source>
</evidence>
<dbReference type="InterPro" id="IPR051174">
    <property type="entry name" value="Cytochrome_c-type_ET"/>
</dbReference>
<accession>A0ABU5H1G0</accession>
<dbReference type="InterPro" id="IPR005126">
    <property type="entry name" value="NapC/NirT_cyt_c_N"/>
</dbReference>
<comment type="PTM">
    <text evidence="12">Binds 4 heme groups per subunit.</text>
</comment>
<evidence type="ECO:0000256" key="12">
    <source>
        <dbReference type="PIRNR" id="PIRNR000013"/>
    </source>
</evidence>
<keyword evidence="3 12" id="KW-0813">Transport</keyword>
<evidence type="ECO:0000256" key="10">
    <source>
        <dbReference type="ARBA" id="ARBA00023004"/>
    </source>
</evidence>
<comment type="subcellular location">
    <subcellularLocation>
        <location evidence="1">Cell membrane</location>
        <topology evidence="1">Single-pass membrane protein</topology>
    </subcellularLocation>
</comment>
<feature type="domain" description="NapC/NirT cytochrome c N-terminal" evidence="13">
    <location>
        <begin position="12"/>
        <end position="167"/>
    </location>
</feature>
<dbReference type="SUPFAM" id="SSF48695">
    <property type="entry name" value="Multiheme cytochromes"/>
    <property type="match status" value="1"/>
</dbReference>
<keyword evidence="5 12" id="KW-0349">Heme</keyword>
<keyword evidence="7 12" id="KW-0479">Metal-binding</keyword>
<keyword evidence="4" id="KW-1003">Cell membrane</keyword>
<evidence type="ECO:0000256" key="9">
    <source>
        <dbReference type="ARBA" id="ARBA00022989"/>
    </source>
</evidence>
<proteinExistence type="inferred from homology"/>
<keyword evidence="15" id="KW-1185">Reference proteome</keyword>
<keyword evidence="11" id="KW-0472">Membrane</keyword>
<gene>
    <name evidence="14" type="primary">nrfH</name>
    <name evidence="14" type="ORF">SYV04_12810</name>
</gene>
<dbReference type="InterPro" id="IPR024717">
    <property type="entry name" value="NapC/NirT/NrfH"/>
</dbReference>
<evidence type="ECO:0000313" key="14">
    <source>
        <dbReference type="EMBL" id="MDY7227284.1"/>
    </source>
</evidence>
<dbReference type="PIRSF" id="PIRSF000013">
    <property type="entry name" value="4_hem_cytochrm_NapC"/>
    <property type="match status" value="1"/>
</dbReference>
<dbReference type="PANTHER" id="PTHR30333:SF1">
    <property type="entry name" value="CYTOCHROME C-TYPE PROTEIN NAPC"/>
    <property type="match status" value="1"/>
</dbReference>
<evidence type="ECO:0000256" key="1">
    <source>
        <dbReference type="ARBA" id="ARBA00004162"/>
    </source>
</evidence>
<keyword evidence="10 12" id="KW-0408">Iron</keyword>
<keyword evidence="6" id="KW-0812">Transmembrane</keyword>
<keyword evidence="9" id="KW-1133">Transmembrane helix</keyword>
<dbReference type="PANTHER" id="PTHR30333">
    <property type="entry name" value="CYTOCHROME C-TYPE PROTEIN"/>
    <property type="match status" value="1"/>
</dbReference>
<evidence type="ECO:0000256" key="11">
    <source>
        <dbReference type="ARBA" id="ARBA00023136"/>
    </source>
</evidence>
<comment type="caution">
    <text evidence="14">The sequence shown here is derived from an EMBL/GenBank/DDBJ whole genome shotgun (WGS) entry which is preliminary data.</text>
</comment>
<evidence type="ECO:0000259" key="13">
    <source>
        <dbReference type="Pfam" id="PF03264"/>
    </source>
</evidence>
<evidence type="ECO:0000313" key="15">
    <source>
        <dbReference type="Proteomes" id="UP001291309"/>
    </source>
</evidence>
<sequence length="169" mass="18131">MARAITRGVAATLVLSTLLGTAVGIAGFTFIYARGAAYLTDDPAACANCHIMNEQYGGWQKASHHTVAVCNDCHAPKDFLNKYATKALNGWHHSVAFTTGDFPEPIRITPRNRAVTEGQCRYCHQEIVQAIDPAPRVEQASDSAAVSAHAGDASVSCIRCHRSVGHPEE</sequence>
<name>A0ABU5H1G0_9BACT</name>
<protein>
    <recommendedName>
        <fullName evidence="12">Cytochrome c-type protein</fullName>
    </recommendedName>
</protein>
<dbReference type="Proteomes" id="UP001291309">
    <property type="component" value="Unassembled WGS sequence"/>
</dbReference>
<evidence type="ECO:0000256" key="8">
    <source>
        <dbReference type="ARBA" id="ARBA00022982"/>
    </source>
</evidence>